<dbReference type="Proteomes" id="UP000799777">
    <property type="component" value="Unassembled WGS sequence"/>
</dbReference>
<proteinExistence type="predicted"/>
<sequence>MRDVYEHVCLDIENCRDVSATLTSGPLQQNSAIPPYHFVRRVTVHLTHIDTLNGNTLQDNWAKEQLVERQSYYTQVYSLTACKYIEHLAAFKLRIEIAVLNRSTAEKYEEALVNLAYQLKAKGAQLVVNCDNRSWGNRSVPTFDYDRSIALWTAKINACNNFGPNRP</sequence>
<reference evidence="1" key="1">
    <citation type="journal article" date="2020" name="Stud. Mycol.">
        <title>101 Dothideomycetes genomes: a test case for predicting lifestyles and emergence of pathogens.</title>
        <authorList>
            <person name="Haridas S."/>
            <person name="Albert R."/>
            <person name="Binder M."/>
            <person name="Bloem J."/>
            <person name="Labutti K."/>
            <person name="Salamov A."/>
            <person name="Andreopoulos B."/>
            <person name="Baker S."/>
            <person name="Barry K."/>
            <person name="Bills G."/>
            <person name="Bluhm B."/>
            <person name="Cannon C."/>
            <person name="Castanera R."/>
            <person name="Culley D."/>
            <person name="Daum C."/>
            <person name="Ezra D."/>
            <person name="Gonzalez J."/>
            <person name="Henrissat B."/>
            <person name="Kuo A."/>
            <person name="Liang C."/>
            <person name="Lipzen A."/>
            <person name="Lutzoni F."/>
            <person name="Magnuson J."/>
            <person name="Mondo S."/>
            <person name="Nolan M."/>
            <person name="Ohm R."/>
            <person name="Pangilinan J."/>
            <person name="Park H.-J."/>
            <person name="Ramirez L."/>
            <person name="Alfaro M."/>
            <person name="Sun H."/>
            <person name="Tritt A."/>
            <person name="Yoshinaga Y."/>
            <person name="Zwiers L.-H."/>
            <person name="Turgeon B."/>
            <person name="Goodwin S."/>
            <person name="Spatafora J."/>
            <person name="Crous P."/>
            <person name="Grigoriev I."/>
        </authorList>
    </citation>
    <scope>NUCLEOTIDE SEQUENCE</scope>
    <source>
        <strain evidence="1">CBS 110217</strain>
    </source>
</reference>
<name>A0A9P4GVI2_9PLEO</name>
<dbReference type="AlphaFoldDB" id="A0A9P4GVI2"/>
<organism evidence="1 2">
    <name type="scientific">Setomelanomma holmii</name>
    <dbReference type="NCBI Taxonomy" id="210430"/>
    <lineage>
        <taxon>Eukaryota</taxon>
        <taxon>Fungi</taxon>
        <taxon>Dikarya</taxon>
        <taxon>Ascomycota</taxon>
        <taxon>Pezizomycotina</taxon>
        <taxon>Dothideomycetes</taxon>
        <taxon>Pleosporomycetidae</taxon>
        <taxon>Pleosporales</taxon>
        <taxon>Pleosporineae</taxon>
        <taxon>Phaeosphaeriaceae</taxon>
        <taxon>Setomelanomma</taxon>
    </lineage>
</organism>
<keyword evidence="2" id="KW-1185">Reference proteome</keyword>
<accession>A0A9P4GVI2</accession>
<evidence type="ECO:0000313" key="2">
    <source>
        <dbReference type="Proteomes" id="UP000799777"/>
    </source>
</evidence>
<evidence type="ECO:0000313" key="1">
    <source>
        <dbReference type="EMBL" id="KAF2022750.1"/>
    </source>
</evidence>
<gene>
    <name evidence="1" type="ORF">EK21DRAFT_119424</name>
</gene>
<protein>
    <submittedName>
        <fullName evidence="1">Uncharacterized protein</fullName>
    </submittedName>
</protein>
<comment type="caution">
    <text evidence="1">The sequence shown here is derived from an EMBL/GenBank/DDBJ whole genome shotgun (WGS) entry which is preliminary data.</text>
</comment>
<dbReference type="EMBL" id="ML978453">
    <property type="protein sequence ID" value="KAF2022750.1"/>
    <property type="molecule type" value="Genomic_DNA"/>
</dbReference>